<evidence type="ECO:0000259" key="5">
    <source>
        <dbReference type="Pfam" id="PF04116"/>
    </source>
</evidence>
<evidence type="ECO:0000313" key="6">
    <source>
        <dbReference type="EMBL" id="KAK0623892.1"/>
    </source>
</evidence>
<sequence length="282" mass="31554">MFLGMTLVQWVALSPAVAYFGTAFFYDAVDALGLFPQHRIRPSDEECKKNLASRSAVFRHMVLYHAIGTAFLLVAGEISPPPVAKQGGVGTLEWFSAALETLFGWQGGSDVNNYSSWVLRVAYLLARQFAALVILDTWVFWCHYFEHQVPWLYRKIHSVHHQLYTPFPMGALYNHPVESIVTDSIGGLLASTVVHLTGMEQLVFFSLVTMKTVEDHAPYELPWSPFVIFAKWTGAGVVYHNIHHQSWGLKASEFSFVHAEQTTDHPARRLTSRSTLLGGTGG</sequence>
<proteinExistence type="predicted"/>
<dbReference type="PANTHER" id="PTHR11863">
    <property type="entry name" value="STEROL DESATURASE"/>
    <property type="match status" value="1"/>
</dbReference>
<dbReference type="AlphaFoldDB" id="A0AA39WYW7"/>
<keyword evidence="7" id="KW-1185">Reference proteome</keyword>
<evidence type="ECO:0000256" key="3">
    <source>
        <dbReference type="ARBA" id="ARBA00022989"/>
    </source>
</evidence>
<evidence type="ECO:0000256" key="4">
    <source>
        <dbReference type="ARBA" id="ARBA00023136"/>
    </source>
</evidence>
<keyword evidence="2" id="KW-0812">Transmembrane</keyword>
<dbReference type="GO" id="GO:0005506">
    <property type="term" value="F:iron ion binding"/>
    <property type="evidence" value="ECO:0007669"/>
    <property type="project" value="InterPro"/>
</dbReference>
<dbReference type="GO" id="GO:0016491">
    <property type="term" value="F:oxidoreductase activity"/>
    <property type="evidence" value="ECO:0007669"/>
    <property type="project" value="InterPro"/>
</dbReference>
<reference evidence="6" key="1">
    <citation type="submission" date="2023-06" db="EMBL/GenBank/DDBJ databases">
        <title>Genome-scale phylogeny and comparative genomics of the fungal order Sordariales.</title>
        <authorList>
            <consortium name="Lawrence Berkeley National Laboratory"/>
            <person name="Hensen N."/>
            <person name="Bonometti L."/>
            <person name="Westerberg I."/>
            <person name="Brannstrom I.O."/>
            <person name="Guillou S."/>
            <person name="Cros-Aarteil S."/>
            <person name="Calhoun S."/>
            <person name="Haridas S."/>
            <person name="Kuo A."/>
            <person name="Mondo S."/>
            <person name="Pangilinan J."/>
            <person name="Riley R."/>
            <person name="Labutti K."/>
            <person name="Andreopoulos B."/>
            <person name="Lipzen A."/>
            <person name="Chen C."/>
            <person name="Yanf M."/>
            <person name="Daum C."/>
            <person name="Ng V."/>
            <person name="Clum A."/>
            <person name="Steindorff A."/>
            <person name="Ohm R."/>
            <person name="Martin F."/>
            <person name="Silar P."/>
            <person name="Natvig D."/>
            <person name="Lalanne C."/>
            <person name="Gautier V."/>
            <person name="Ament-Velasquez S.L."/>
            <person name="Kruys A."/>
            <person name="Hutchinson M.I."/>
            <person name="Powell A.J."/>
            <person name="Barry K."/>
            <person name="Miller A.N."/>
            <person name="Grigoriev I.V."/>
            <person name="Debuchy R."/>
            <person name="Gladieux P."/>
            <person name="Thoren M.H."/>
            <person name="Johannesson H."/>
        </authorList>
    </citation>
    <scope>NUCLEOTIDE SEQUENCE</scope>
    <source>
        <strain evidence="6">CBS 606.72</strain>
    </source>
</reference>
<gene>
    <name evidence="6" type="ORF">B0T14DRAFT_190928</name>
</gene>
<dbReference type="EMBL" id="JAULSU010000003">
    <property type="protein sequence ID" value="KAK0623892.1"/>
    <property type="molecule type" value="Genomic_DNA"/>
</dbReference>
<keyword evidence="4" id="KW-0472">Membrane</keyword>
<protein>
    <recommendedName>
        <fullName evidence="5">Fatty acid hydroxylase domain-containing protein</fullName>
    </recommendedName>
</protein>
<name>A0AA39WYW7_9PEZI</name>
<dbReference type="Pfam" id="PF04116">
    <property type="entry name" value="FA_hydroxylase"/>
    <property type="match status" value="1"/>
</dbReference>
<keyword evidence="3" id="KW-1133">Transmembrane helix</keyword>
<comment type="subcellular location">
    <subcellularLocation>
        <location evidence="1">Membrane</location>
    </subcellularLocation>
</comment>
<evidence type="ECO:0000256" key="2">
    <source>
        <dbReference type="ARBA" id="ARBA00022692"/>
    </source>
</evidence>
<accession>A0AA39WYW7</accession>
<dbReference type="GO" id="GO:0016020">
    <property type="term" value="C:membrane"/>
    <property type="evidence" value="ECO:0007669"/>
    <property type="project" value="UniProtKB-SubCell"/>
</dbReference>
<dbReference type="InterPro" id="IPR050307">
    <property type="entry name" value="Sterol_Desaturase_Related"/>
</dbReference>
<evidence type="ECO:0000256" key="1">
    <source>
        <dbReference type="ARBA" id="ARBA00004370"/>
    </source>
</evidence>
<dbReference type="Proteomes" id="UP001175000">
    <property type="component" value="Unassembled WGS sequence"/>
</dbReference>
<comment type="caution">
    <text evidence="6">The sequence shown here is derived from an EMBL/GenBank/DDBJ whole genome shotgun (WGS) entry which is preliminary data.</text>
</comment>
<feature type="domain" description="Fatty acid hydroxylase" evidence="5">
    <location>
        <begin position="130"/>
        <end position="248"/>
    </location>
</feature>
<organism evidence="6 7">
    <name type="scientific">Immersiella caudata</name>
    <dbReference type="NCBI Taxonomy" id="314043"/>
    <lineage>
        <taxon>Eukaryota</taxon>
        <taxon>Fungi</taxon>
        <taxon>Dikarya</taxon>
        <taxon>Ascomycota</taxon>
        <taxon>Pezizomycotina</taxon>
        <taxon>Sordariomycetes</taxon>
        <taxon>Sordariomycetidae</taxon>
        <taxon>Sordariales</taxon>
        <taxon>Lasiosphaeriaceae</taxon>
        <taxon>Immersiella</taxon>
    </lineage>
</organism>
<dbReference type="InterPro" id="IPR006694">
    <property type="entry name" value="Fatty_acid_hydroxylase"/>
</dbReference>
<evidence type="ECO:0000313" key="7">
    <source>
        <dbReference type="Proteomes" id="UP001175000"/>
    </source>
</evidence>
<dbReference type="GO" id="GO:0008610">
    <property type="term" value="P:lipid biosynthetic process"/>
    <property type="evidence" value="ECO:0007669"/>
    <property type="project" value="InterPro"/>
</dbReference>